<dbReference type="InterPro" id="IPR013517">
    <property type="entry name" value="FG-GAP"/>
</dbReference>
<protein>
    <submittedName>
        <fullName evidence="1">Uncharacterized protein</fullName>
    </submittedName>
</protein>
<organism evidence="1 2">
    <name type="scientific">Aureococcus anophagefferens</name>
    <name type="common">Harmful bloom alga</name>
    <dbReference type="NCBI Taxonomy" id="44056"/>
    <lineage>
        <taxon>Eukaryota</taxon>
        <taxon>Sar</taxon>
        <taxon>Stramenopiles</taxon>
        <taxon>Ochrophyta</taxon>
        <taxon>Pelagophyceae</taxon>
        <taxon>Pelagomonadales</taxon>
        <taxon>Pelagomonadaceae</taxon>
        <taxon>Aureococcus</taxon>
    </lineage>
</organism>
<dbReference type="PANTHER" id="PTHR36220:SF1">
    <property type="entry name" value="GAMMA TUBULIN COMPLEX COMPONENT C-TERMINAL DOMAIN-CONTAINING PROTEIN"/>
    <property type="match status" value="1"/>
</dbReference>
<dbReference type="PANTHER" id="PTHR36220">
    <property type="entry name" value="UNNAMED PRODUCT"/>
    <property type="match status" value="1"/>
</dbReference>
<dbReference type="EMBL" id="JBBJCI010000032">
    <property type="protein sequence ID" value="KAK7254131.1"/>
    <property type="molecule type" value="Genomic_DNA"/>
</dbReference>
<name>A0ABR1GE98_AURAN</name>
<accession>A0ABR1GE98</accession>
<comment type="caution">
    <text evidence="1">The sequence shown here is derived from an EMBL/GenBank/DDBJ whole genome shotgun (WGS) entry which is preliminary data.</text>
</comment>
<evidence type="ECO:0000313" key="2">
    <source>
        <dbReference type="Proteomes" id="UP001363151"/>
    </source>
</evidence>
<sequence>MPLVVPRLEAHPNERVRDGTIFVDGAPKSIPRRLPLGVAEDWHWVRAVAVECHSQHQIPGVPQNKAGADRFRKELHAQTCWRGLPRVLREMQTIAVARGVPARDRGSKTTARAQVALFVNETSVLSPYEFGLLLEFGLAREDTGYKGVELVENARAFRALVPVFATCLRPVNQPMRLYERCRAWCREKLVEEAELAARARWRPPKKAHDAWLQMEAVHRSVAEPEAQLVCTAAARCEALREEPWELGIAKLVSSDAAAQDQFGVSVAIHNDIIVVGAAWNDDAGSNSGSAYIFTSDGGARPGPSDGVVTHLESLSCLGNDACPSAFTLDESGIASEVTPSSTFGSDGTVTLVMDVVTTGSSSELTGTLSVGVDCIDFQLAAGFCQEADSASSCAEHSTVSRTLDPTTLVEACPGSAVQDENGIITLTLGVTIGVGHSDPFDARALRARR</sequence>
<dbReference type="Proteomes" id="UP001363151">
    <property type="component" value="Unassembled WGS sequence"/>
</dbReference>
<keyword evidence="2" id="KW-1185">Reference proteome</keyword>
<proteinExistence type="predicted"/>
<evidence type="ECO:0000313" key="1">
    <source>
        <dbReference type="EMBL" id="KAK7254131.1"/>
    </source>
</evidence>
<gene>
    <name evidence="1" type="ORF">SO694_00008360</name>
</gene>
<dbReference type="Pfam" id="PF14312">
    <property type="entry name" value="FG-GAP_2"/>
    <property type="match status" value="1"/>
</dbReference>
<reference evidence="1 2" key="1">
    <citation type="submission" date="2024-03" db="EMBL/GenBank/DDBJ databases">
        <title>Aureococcus anophagefferens CCMP1851 and Kratosvirus quantuckense: Draft genome of a second virus-susceptible host strain in the model system.</title>
        <authorList>
            <person name="Chase E."/>
            <person name="Truchon A.R."/>
            <person name="Schepens W."/>
            <person name="Wilhelm S.W."/>
        </authorList>
    </citation>
    <scope>NUCLEOTIDE SEQUENCE [LARGE SCALE GENOMIC DNA]</scope>
    <source>
        <strain evidence="1 2">CCMP1851</strain>
    </source>
</reference>